<comment type="caution">
    <text evidence="1">The sequence shown here is derived from an EMBL/GenBank/DDBJ whole genome shotgun (WGS) entry which is preliminary data.</text>
</comment>
<dbReference type="AlphaFoldDB" id="A0A2A2M4D3"/>
<reference evidence="1 2" key="1">
    <citation type="journal article" date="2017" name="Curr. Biol.">
        <title>Genome architecture and evolution of a unichromosomal asexual nematode.</title>
        <authorList>
            <person name="Fradin H."/>
            <person name="Zegar C."/>
            <person name="Gutwein M."/>
            <person name="Lucas J."/>
            <person name="Kovtun M."/>
            <person name="Corcoran D."/>
            <person name="Baugh L.R."/>
            <person name="Kiontke K."/>
            <person name="Gunsalus K."/>
            <person name="Fitch D.H."/>
            <person name="Piano F."/>
        </authorList>
    </citation>
    <scope>NUCLEOTIDE SEQUENCE [LARGE SCALE GENOMIC DNA]</scope>
    <source>
        <strain evidence="1">PF1309</strain>
    </source>
</reference>
<proteinExistence type="predicted"/>
<evidence type="ECO:0000313" key="2">
    <source>
        <dbReference type="Proteomes" id="UP000218231"/>
    </source>
</evidence>
<dbReference type="EMBL" id="LIAE01005542">
    <property type="protein sequence ID" value="PAV93263.1"/>
    <property type="molecule type" value="Genomic_DNA"/>
</dbReference>
<evidence type="ECO:0000313" key="1">
    <source>
        <dbReference type="EMBL" id="PAV93263.1"/>
    </source>
</evidence>
<accession>A0A2A2M4D3</accession>
<dbReference type="Proteomes" id="UP000218231">
    <property type="component" value="Unassembled WGS sequence"/>
</dbReference>
<gene>
    <name evidence="1" type="ORF">WR25_13897</name>
</gene>
<name>A0A2A2M4D3_9BILA</name>
<organism evidence="1 2">
    <name type="scientific">Diploscapter pachys</name>
    <dbReference type="NCBI Taxonomy" id="2018661"/>
    <lineage>
        <taxon>Eukaryota</taxon>
        <taxon>Metazoa</taxon>
        <taxon>Ecdysozoa</taxon>
        <taxon>Nematoda</taxon>
        <taxon>Chromadorea</taxon>
        <taxon>Rhabditida</taxon>
        <taxon>Rhabditina</taxon>
        <taxon>Rhabditomorpha</taxon>
        <taxon>Rhabditoidea</taxon>
        <taxon>Rhabditidae</taxon>
        <taxon>Diploscapter</taxon>
    </lineage>
</organism>
<keyword evidence="2" id="KW-1185">Reference proteome</keyword>
<sequence length="90" mass="10147">MYQAQQGGLGQVHAVMTRVETGAQLLQRLVTVQVPDCLARQRRLAPHHLQRLVQVFPGQCRAQDVMALDHPVERLGERLQGSPSAAVRWW</sequence>
<protein>
    <submittedName>
        <fullName evidence="1">Uncharacterized protein</fullName>
    </submittedName>
</protein>